<dbReference type="InterPro" id="IPR051257">
    <property type="entry name" value="Diverse_CBS-Domain"/>
</dbReference>
<dbReference type="PROSITE" id="PS51371">
    <property type="entry name" value="CBS"/>
    <property type="match status" value="2"/>
</dbReference>
<evidence type="ECO:0000259" key="3">
    <source>
        <dbReference type="PROSITE" id="PS51371"/>
    </source>
</evidence>
<dbReference type="Gene3D" id="3.10.580.10">
    <property type="entry name" value="CBS-domain"/>
    <property type="match status" value="1"/>
</dbReference>
<sequence>MLQAKDIMTKKVVTVQPETSVIELAKLLASNNISGAPVVADDGTLLGVVTESDLIDQKKKIHIPTVVTILDSVIYLENPDKMEKEIKKIAGATVGDICSKKPVTVSTVTSIEEMATIMAEKGVHTLPVMDGDRLVGVVGKKDIIRTLIS</sequence>
<dbReference type="EMBL" id="FNJI01000011">
    <property type="protein sequence ID" value="SDP13783.1"/>
    <property type="molecule type" value="Genomic_DNA"/>
</dbReference>
<keyword evidence="1 2" id="KW-0129">CBS domain</keyword>
<evidence type="ECO:0000313" key="5">
    <source>
        <dbReference type="Proteomes" id="UP000199073"/>
    </source>
</evidence>
<dbReference type="STRING" id="91360.SAMN05660330_01904"/>
<protein>
    <submittedName>
        <fullName evidence="4">CBS domain-containing protein</fullName>
    </submittedName>
</protein>
<evidence type="ECO:0000256" key="1">
    <source>
        <dbReference type="ARBA" id="ARBA00023122"/>
    </source>
</evidence>
<evidence type="ECO:0000256" key="2">
    <source>
        <dbReference type="PROSITE-ProRule" id="PRU00703"/>
    </source>
</evidence>
<accession>A0A1H0Q8S5</accession>
<dbReference type="Proteomes" id="UP000199073">
    <property type="component" value="Unassembled WGS sequence"/>
</dbReference>
<dbReference type="InterPro" id="IPR000644">
    <property type="entry name" value="CBS_dom"/>
</dbReference>
<dbReference type="CDD" id="cd04586">
    <property type="entry name" value="CBS_pair_BON_assoc"/>
    <property type="match status" value="1"/>
</dbReference>
<evidence type="ECO:0000313" key="4">
    <source>
        <dbReference type="EMBL" id="SDP13783.1"/>
    </source>
</evidence>
<dbReference type="InterPro" id="IPR046342">
    <property type="entry name" value="CBS_dom_sf"/>
</dbReference>
<dbReference type="SMART" id="SM00116">
    <property type="entry name" value="CBS"/>
    <property type="match status" value="2"/>
</dbReference>
<dbReference type="AlphaFoldDB" id="A0A1H0Q8S5"/>
<dbReference type="PANTHER" id="PTHR43080">
    <property type="entry name" value="CBS DOMAIN-CONTAINING PROTEIN CBSX3, MITOCHONDRIAL"/>
    <property type="match status" value="1"/>
</dbReference>
<name>A0A1H0Q8S5_9BACT</name>
<feature type="domain" description="CBS" evidence="3">
    <location>
        <begin position="8"/>
        <end position="65"/>
    </location>
</feature>
<feature type="domain" description="CBS" evidence="3">
    <location>
        <begin position="98"/>
        <end position="149"/>
    </location>
</feature>
<organism evidence="4 5">
    <name type="scientific">Desulforhopalus singaporensis</name>
    <dbReference type="NCBI Taxonomy" id="91360"/>
    <lineage>
        <taxon>Bacteria</taxon>
        <taxon>Pseudomonadati</taxon>
        <taxon>Thermodesulfobacteriota</taxon>
        <taxon>Desulfobulbia</taxon>
        <taxon>Desulfobulbales</taxon>
        <taxon>Desulfocapsaceae</taxon>
        <taxon>Desulforhopalus</taxon>
    </lineage>
</organism>
<dbReference type="RefSeq" id="WP_092222170.1">
    <property type="nucleotide sequence ID" value="NZ_FNJI01000011.1"/>
</dbReference>
<proteinExistence type="predicted"/>
<dbReference type="OrthoDB" id="9790355at2"/>
<reference evidence="4 5" key="1">
    <citation type="submission" date="2016-10" db="EMBL/GenBank/DDBJ databases">
        <authorList>
            <person name="de Groot N.N."/>
        </authorList>
    </citation>
    <scope>NUCLEOTIDE SEQUENCE [LARGE SCALE GENOMIC DNA]</scope>
    <source>
        <strain evidence="4 5">DSM 12130</strain>
    </source>
</reference>
<dbReference type="SUPFAM" id="SSF54631">
    <property type="entry name" value="CBS-domain pair"/>
    <property type="match status" value="1"/>
</dbReference>
<gene>
    <name evidence="4" type="ORF">SAMN05660330_01904</name>
</gene>
<dbReference type="PANTHER" id="PTHR43080:SF26">
    <property type="entry name" value="REGULATORY PROTEIN"/>
    <property type="match status" value="1"/>
</dbReference>
<dbReference type="Pfam" id="PF00571">
    <property type="entry name" value="CBS"/>
    <property type="match status" value="2"/>
</dbReference>
<keyword evidence="5" id="KW-1185">Reference proteome</keyword>